<gene>
    <name evidence="4" type="ORF">MAR_001711</name>
</gene>
<dbReference type="Proteomes" id="UP001164746">
    <property type="component" value="Chromosome 11"/>
</dbReference>
<keyword evidence="1" id="KW-0863">Zinc-finger</keyword>
<feature type="compositionally biased region" description="Polar residues" evidence="2">
    <location>
        <begin position="154"/>
        <end position="164"/>
    </location>
</feature>
<feature type="compositionally biased region" description="Basic and acidic residues" evidence="2">
    <location>
        <begin position="165"/>
        <end position="179"/>
    </location>
</feature>
<feature type="non-terminal residue" evidence="4">
    <location>
        <position position="1"/>
    </location>
</feature>
<feature type="compositionally biased region" description="Basic residues" evidence="2">
    <location>
        <begin position="92"/>
        <end position="105"/>
    </location>
</feature>
<proteinExistence type="predicted"/>
<evidence type="ECO:0000259" key="3">
    <source>
        <dbReference type="PROSITE" id="PS50119"/>
    </source>
</evidence>
<keyword evidence="5" id="KW-1185">Reference proteome</keyword>
<dbReference type="PROSITE" id="PS50119">
    <property type="entry name" value="ZF_BBOX"/>
    <property type="match status" value="1"/>
</dbReference>
<feature type="region of interest" description="Disordered" evidence="2">
    <location>
        <begin position="92"/>
        <end position="179"/>
    </location>
</feature>
<keyword evidence="1" id="KW-0862">Zinc</keyword>
<keyword evidence="1" id="KW-0479">Metal-binding</keyword>
<dbReference type="Gene3D" id="3.30.160.60">
    <property type="entry name" value="Classic Zinc Finger"/>
    <property type="match status" value="1"/>
</dbReference>
<evidence type="ECO:0000313" key="4">
    <source>
        <dbReference type="EMBL" id="WAR19873.1"/>
    </source>
</evidence>
<feature type="compositionally biased region" description="Polar residues" evidence="2">
    <location>
        <begin position="120"/>
        <end position="135"/>
    </location>
</feature>
<evidence type="ECO:0000256" key="1">
    <source>
        <dbReference type="PROSITE-ProRule" id="PRU00024"/>
    </source>
</evidence>
<evidence type="ECO:0000313" key="5">
    <source>
        <dbReference type="Proteomes" id="UP001164746"/>
    </source>
</evidence>
<protein>
    <recommendedName>
        <fullName evidence="3">B box-type domain-containing protein</fullName>
    </recommendedName>
</protein>
<reference evidence="4" key="1">
    <citation type="submission" date="2022-11" db="EMBL/GenBank/DDBJ databases">
        <title>Centuries of genome instability and evolution in soft-shell clam transmissible cancer (bioRxiv).</title>
        <authorList>
            <person name="Hart S.F.M."/>
            <person name="Yonemitsu M.A."/>
            <person name="Giersch R.M."/>
            <person name="Beal B.F."/>
            <person name="Arriagada G."/>
            <person name="Davis B.W."/>
            <person name="Ostrander E.A."/>
            <person name="Goff S.P."/>
            <person name="Metzger M.J."/>
        </authorList>
    </citation>
    <scope>NUCLEOTIDE SEQUENCE</scope>
    <source>
        <strain evidence="4">MELC-2E11</strain>
        <tissue evidence="4">Siphon/mantle</tissue>
    </source>
</reference>
<evidence type="ECO:0000256" key="2">
    <source>
        <dbReference type="SAM" id="MobiDB-lite"/>
    </source>
</evidence>
<organism evidence="4 5">
    <name type="scientific">Mya arenaria</name>
    <name type="common">Soft-shell clam</name>
    <dbReference type="NCBI Taxonomy" id="6604"/>
    <lineage>
        <taxon>Eukaryota</taxon>
        <taxon>Metazoa</taxon>
        <taxon>Spiralia</taxon>
        <taxon>Lophotrochozoa</taxon>
        <taxon>Mollusca</taxon>
        <taxon>Bivalvia</taxon>
        <taxon>Autobranchia</taxon>
        <taxon>Heteroconchia</taxon>
        <taxon>Euheterodonta</taxon>
        <taxon>Imparidentia</taxon>
        <taxon>Neoheterodontei</taxon>
        <taxon>Myida</taxon>
        <taxon>Myoidea</taxon>
        <taxon>Myidae</taxon>
        <taxon>Mya</taxon>
    </lineage>
</organism>
<feature type="compositionally biased region" description="Basic and acidic residues" evidence="2">
    <location>
        <begin position="140"/>
        <end position="149"/>
    </location>
</feature>
<dbReference type="EMBL" id="CP111022">
    <property type="protein sequence ID" value="WAR19873.1"/>
    <property type="molecule type" value="Genomic_DNA"/>
</dbReference>
<sequence>CEEHELNSEAVFFCGQCHRQFCNLCNQQHLRFYPTHHTLDHDQRTEWGTVIYAETKPCQKHPKKLGSSLCLDHNVICCLQCSASTHGKCKHLQRLPKKPKPKKPKPTSSLTKEKKRTVSESEITLSTSKTRSNLKVKSGSLKDKSEKSARLARQGQTKAQSESSDVVREYVEGRKPRRENGSDFVQEYVDGKRVTGVYFEESGNAGAVSEFQVSGRRPGQARKNSDIGGIGRNHQYRILSKHVYNVRMDGESPCEIT</sequence>
<feature type="non-terminal residue" evidence="4">
    <location>
        <position position="257"/>
    </location>
</feature>
<dbReference type="InterPro" id="IPR000315">
    <property type="entry name" value="Znf_B-box"/>
</dbReference>
<name>A0ABY7FCI6_MYAAR</name>
<accession>A0ABY7FCI6</accession>
<feature type="domain" description="B box-type" evidence="3">
    <location>
        <begin position="1"/>
        <end position="41"/>
    </location>
</feature>